<dbReference type="Proteomes" id="UP000219775">
    <property type="component" value="Unassembled WGS sequence"/>
</dbReference>
<sequence length="103" mass="12103">MKGVKRKNIIILVCLSVFGGLIFLFTSNKDSKIDDFPVPMSAIYIKEDKPNVYRYYSIIPINKAKGWKYLGENGHTIEFQKGNRKIIILHLPEDRNYYLYEEQ</sequence>
<comment type="caution">
    <text evidence="1">The sequence shown here is derived from an EMBL/GenBank/DDBJ whole genome shotgun (WGS) entry which is preliminary data.</text>
</comment>
<evidence type="ECO:0000313" key="2">
    <source>
        <dbReference type="Proteomes" id="UP000219775"/>
    </source>
</evidence>
<name>A0A2B5GSF7_9BACI</name>
<dbReference type="AlphaFoldDB" id="A0A2B5GSF7"/>
<proteinExistence type="predicted"/>
<accession>A0A2B5GSF7</accession>
<dbReference type="RefSeq" id="WP_097850278.1">
    <property type="nucleotide sequence ID" value="NZ_CP191406.1"/>
</dbReference>
<gene>
    <name evidence="1" type="ORF">CN613_04130</name>
</gene>
<dbReference type="EMBL" id="NUDP01000019">
    <property type="protein sequence ID" value="PEM71839.1"/>
    <property type="molecule type" value="Genomic_DNA"/>
</dbReference>
<organism evidence="1 2">
    <name type="scientific">Bacillus pseudomycoides</name>
    <dbReference type="NCBI Taxonomy" id="64104"/>
    <lineage>
        <taxon>Bacteria</taxon>
        <taxon>Bacillati</taxon>
        <taxon>Bacillota</taxon>
        <taxon>Bacilli</taxon>
        <taxon>Bacillales</taxon>
        <taxon>Bacillaceae</taxon>
        <taxon>Bacillus</taxon>
        <taxon>Bacillus cereus group</taxon>
    </lineage>
</organism>
<reference evidence="1 2" key="1">
    <citation type="submission" date="2017-09" db="EMBL/GenBank/DDBJ databases">
        <title>Large-scale bioinformatics analysis of Bacillus genomes uncovers conserved roles of natural products in bacterial physiology.</title>
        <authorList>
            <consortium name="Agbiome Team Llc"/>
            <person name="Bleich R.M."/>
            <person name="Grubbs K.J."/>
            <person name="Santa Maria K.C."/>
            <person name="Allen S.E."/>
            <person name="Farag S."/>
            <person name="Shank E.A."/>
            <person name="Bowers A."/>
        </authorList>
    </citation>
    <scope>NUCLEOTIDE SEQUENCE [LARGE SCALE GENOMIC DNA]</scope>
    <source>
        <strain evidence="1 2">AFS009893</strain>
    </source>
</reference>
<evidence type="ECO:0008006" key="3">
    <source>
        <dbReference type="Google" id="ProtNLM"/>
    </source>
</evidence>
<protein>
    <recommendedName>
        <fullName evidence="3">Group-specific protein</fullName>
    </recommendedName>
</protein>
<evidence type="ECO:0000313" key="1">
    <source>
        <dbReference type="EMBL" id="PEM71839.1"/>
    </source>
</evidence>